<dbReference type="PANTHER" id="PTHR34475">
    <property type="match status" value="1"/>
</dbReference>
<dbReference type="Pfam" id="PF13413">
    <property type="entry name" value="HTH_25"/>
    <property type="match status" value="1"/>
</dbReference>
<dbReference type="PANTHER" id="PTHR34475:SF1">
    <property type="entry name" value="CYTOSKELETON PROTEIN RODZ"/>
    <property type="match status" value="1"/>
</dbReference>
<keyword evidence="2" id="KW-0812">Transmembrane</keyword>
<name>A0ABV8MM74_9NEIS</name>
<accession>A0ABV8MM74</accession>
<protein>
    <submittedName>
        <fullName evidence="4">Helix-turn-helix domain-containing protein</fullName>
    </submittedName>
</protein>
<organism evidence="4 5">
    <name type="scientific">Chitinimonas lacunae</name>
    <dbReference type="NCBI Taxonomy" id="1963018"/>
    <lineage>
        <taxon>Bacteria</taxon>
        <taxon>Pseudomonadati</taxon>
        <taxon>Pseudomonadota</taxon>
        <taxon>Betaproteobacteria</taxon>
        <taxon>Neisseriales</taxon>
        <taxon>Chitinibacteraceae</taxon>
        <taxon>Chitinimonas</taxon>
    </lineage>
</organism>
<comment type="caution">
    <text evidence="4">The sequence shown here is derived from an EMBL/GenBank/DDBJ whole genome shotgun (WGS) entry which is preliminary data.</text>
</comment>
<evidence type="ECO:0000256" key="2">
    <source>
        <dbReference type="SAM" id="Phobius"/>
    </source>
</evidence>
<dbReference type="EMBL" id="JBHSBU010000001">
    <property type="protein sequence ID" value="MFC4159223.1"/>
    <property type="molecule type" value="Genomic_DNA"/>
</dbReference>
<dbReference type="Proteomes" id="UP001595791">
    <property type="component" value="Unassembled WGS sequence"/>
</dbReference>
<keyword evidence="5" id="KW-1185">Reference proteome</keyword>
<dbReference type="Pfam" id="PF13464">
    <property type="entry name" value="RodZ_C"/>
    <property type="match status" value="1"/>
</dbReference>
<evidence type="ECO:0000313" key="5">
    <source>
        <dbReference type="Proteomes" id="UP001595791"/>
    </source>
</evidence>
<evidence type="ECO:0000313" key="4">
    <source>
        <dbReference type="EMBL" id="MFC4159223.1"/>
    </source>
</evidence>
<keyword evidence="2" id="KW-0472">Membrane</keyword>
<dbReference type="InterPro" id="IPR010982">
    <property type="entry name" value="Lambda_DNA-bd_dom_sf"/>
</dbReference>
<gene>
    <name evidence="4" type="ORF">ACFOW7_07620</name>
</gene>
<feature type="compositionally biased region" description="Low complexity" evidence="1">
    <location>
        <begin position="174"/>
        <end position="188"/>
    </location>
</feature>
<proteinExistence type="predicted"/>
<evidence type="ECO:0000256" key="1">
    <source>
        <dbReference type="SAM" id="MobiDB-lite"/>
    </source>
</evidence>
<keyword evidence="2" id="KW-1133">Transmembrane helix</keyword>
<sequence>MTDIRTDQTSPTLSAGAILAAHRRESGYSVDDVAAKLKLAKRQVEAIEADRYRDLPGNTFVRGFVRNYARMLQLDPQPLLDYLDRHLPAETPQAALPKLADEAMPDLRPNGSSNGRGFGTALVVGVLITLVAFAALRYLDLGGKEPQLTLSPPATLPDAPAQPAVTTAPSLADPAMTAPAATTAATPAATPPTPATPTAPVEGEVRLVTKEDSWVQVIDSSGKRLIYGMVKAGEPRAVSGVAPYKVKIGRAQGAELYYKNQPADLAAHTQNDVASLELK</sequence>
<feature type="region of interest" description="Disordered" evidence="1">
    <location>
        <begin position="150"/>
        <end position="201"/>
    </location>
</feature>
<dbReference type="RefSeq" id="WP_378162753.1">
    <property type="nucleotide sequence ID" value="NZ_JBHSBU010000001.1"/>
</dbReference>
<feature type="domain" description="Cytoskeleton protein RodZ-like C-terminal" evidence="3">
    <location>
        <begin position="206"/>
        <end position="276"/>
    </location>
</feature>
<evidence type="ECO:0000259" key="3">
    <source>
        <dbReference type="Pfam" id="PF13464"/>
    </source>
</evidence>
<dbReference type="Gene3D" id="1.10.260.40">
    <property type="entry name" value="lambda repressor-like DNA-binding domains"/>
    <property type="match status" value="1"/>
</dbReference>
<feature type="transmembrane region" description="Helical" evidence="2">
    <location>
        <begin position="118"/>
        <end position="139"/>
    </location>
</feature>
<reference evidence="5" key="1">
    <citation type="journal article" date="2019" name="Int. J. Syst. Evol. Microbiol.">
        <title>The Global Catalogue of Microorganisms (GCM) 10K type strain sequencing project: providing services to taxonomists for standard genome sequencing and annotation.</title>
        <authorList>
            <consortium name="The Broad Institute Genomics Platform"/>
            <consortium name="The Broad Institute Genome Sequencing Center for Infectious Disease"/>
            <person name="Wu L."/>
            <person name="Ma J."/>
        </authorList>
    </citation>
    <scope>NUCLEOTIDE SEQUENCE [LARGE SCALE GENOMIC DNA]</scope>
    <source>
        <strain evidence="5">LMG 29894</strain>
    </source>
</reference>
<dbReference type="InterPro" id="IPR025194">
    <property type="entry name" value="RodZ-like_C"/>
</dbReference>
<dbReference type="InterPro" id="IPR050400">
    <property type="entry name" value="Bact_Cytoskel_RodZ"/>
</dbReference>